<reference evidence="2 3" key="1">
    <citation type="submission" date="2016-03" db="EMBL/GenBank/DDBJ databases">
        <title>Draft genome sequence of Gluconobacter cerinus strain CECT 9110.</title>
        <authorList>
            <person name="Sainz F."/>
            <person name="Mas A."/>
            <person name="Torija M.J."/>
        </authorList>
    </citation>
    <scope>NUCLEOTIDE SEQUENCE [LARGE SCALE GENOMIC DNA]</scope>
    <source>
        <strain evidence="2 3">CECT 9110</strain>
    </source>
</reference>
<dbReference type="AlphaFoldDB" id="A0A1B6VGS0"/>
<dbReference type="PATRIC" id="fig|38307.3.peg.3209"/>
<keyword evidence="1" id="KW-0812">Transmembrane</keyword>
<organism evidence="2 3">
    <name type="scientific">Gluconobacter cerinus</name>
    <dbReference type="NCBI Taxonomy" id="38307"/>
    <lineage>
        <taxon>Bacteria</taxon>
        <taxon>Pseudomonadati</taxon>
        <taxon>Pseudomonadota</taxon>
        <taxon>Alphaproteobacteria</taxon>
        <taxon>Acetobacterales</taxon>
        <taxon>Acetobacteraceae</taxon>
        <taxon>Gluconobacter</taxon>
    </lineage>
</organism>
<name>A0A1B6VGS0_9PROT</name>
<sequence>MIISVPPDTQSVSIRREGERTIIVLDHDTLSEGADSPRALPVEEIATERQPQRARRIPLPMIAGVCLIVLGAAVGHRLWSPAKSSGPHTTDTLQMPLLRAPESATRRSIPAAPEAAQVPNAAFGLE</sequence>
<evidence type="ECO:0000313" key="2">
    <source>
        <dbReference type="EMBL" id="OAJ66390.1"/>
    </source>
</evidence>
<dbReference type="EMBL" id="LUTU01000017">
    <property type="protein sequence ID" value="OAJ66390.1"/>
    <property type="molecule type" value="Genomic_DNA"/>
</dbReference>
<gene>
    <name evidence="2" type="ORF">A0123_03067</name>
</gene>
<protein>
    <submittedName>
        <fullName evidence="2">Uncharacterized protein</fullName>
    </submittedName>
</protein>
<accession>A0A1B6VGS0</accession>
<evidence type="ECO:0000313" key="3">
    <source>
        <dbReference type="Proteomes" id="UP000077786"/>
    </source>
</evidence>
<keyword evidence="1" id="KW-1133">Transmembrane helix</keyword>
<feature type="transmembrane region" description="Helical" evidence="1">
    <location>
        <begin position="59"/>
        <end position="79"/>
    </location>
</feature>
<proteinExistence type="predicted"/>
<comment type="caution">
    <text evidence="2">The sequence shown here is derived from an EMBL/GenBank/DDBJ whole genome shotgun (WGS) entry which is preliminary data.</text>
</comment>
<dbReference type="RefSeq" id="WP_061929002.1">
    <property type="nucleotide sequence ID" value="NZ_LUTU01000017.1"/>
</dbReference>
<dbReference type="Proteomes" id="UP000077786">
    <property type="component" value="Unassembled WGS sequence"/>
</dbReference>
<dbReference type="OrthoDB" id="9901476at2"/>
<evidence type="ECO:0000256" key="1">
    <source>
        <dbReference type="SAM" id="Phobius"/>
    </source>
</evidence>
<keyword evidence="1" id="KW-0472">Membrane</keyword>